<dbReference type="AlphaFoldDB" id="A0A3P7IL77"/>
<accession>A0A3P7IL77</accession>
<gene>
    <name evidence="1" type="ORF">SVUK_LOCUS3591</name>
</gene>
<keyword evidence="2" id="KW-1185">Reference proteome</keyword>
<dbReference type="Proteomes" id="UP000270094">
    <property type="component" value="Unassembled WGS sequence"/>
</dbReference>
<dbReference type="OrthoDB" id="10070446at2759"/>
<sequence>MCSIIPSEYIDVEYLLALSYKTKDDIKEGVLTRIEQIRRMHANFRLRLYRPLQLAFGKQSLHNEPIYEGEEENAGQALTPFTSSPVSFDCSNSPSRPLTSTFNRPATAPSVDVFDLIGVTPSTSISHDVVNYGVAKDPSIVPQPQWPTSTTSTFNVVQPPTAVVNGSATPTANQININTNW</sequence>
<name>A0A3P7IL77_STRVU</name>
<organism evidence="1 2">
    <name type="scientific">Strongylus vulgaris</name>
    <name type="common">Blood worm</name>
    <dbReference type="NCBI Taxonomy" id="40348"/>
    <lineage>
        <taxon>Eukaryota</taxon>
        <taxon>Metazoa</taxon>
        <taxon>Ecdysozoa</taxon>
        <taxon>Nematoda</taxon>
        <taxon>Chromadorea</taxon>
        <taxon>Rhabditida</taxon>
        <taxon>Rhabditina</taxon>
        <taxon>Rhabditomorpha</taxon>
        <taxon>Strongyloidea</taxon>
        <taxon>Strongylidae</taxon>
        <taxon>Strongylus</taxon>
    </lineage>
</organism>
<evidence type="ECO:0000313" key="2">
    <source>
        <dbReference type="Proteomes" id="UP000270094"/>
    </source>
</evidence>
<protein>
    <submittedName>
        <fullName evidence="1">Uncharacterized protein</fullName>
    </submittedName>
</protein>
<reference evidence="1 2" key="1">
    <citation type="submission" date="2018-11" db="EMBL/GenBank/DDBJ databases">
        <authorList>
            <consortium name="Pathogen Informatics"/>
        </authorList>
    </citation>
    <scope>NUCLEOTIDE SEQUENCE [LARGE SCALE GENOMIC DNA]</scope>
</reference>
<dbReference type="EMBL" id="UYYB01009338">
    <property type="protein sequence ID" value="VDM68593.1"/>
    <property type="molecule type" value="Genomic_DNA"/>
</dbReference>
<proteinExistence type="predicted"/>
<evidence type="ECO:0000313" key="1">
    <source>
        <dbReference type="EMBL" id="VDM68593.1"/>
    </source>
</evidence>